<dbReference type="RefSeq" id="WP_123128815.1">
    <property type="nucleotide sequence ID" value="NZ_RJJD01000021.1"/>
</dbReference>
<accession>A0A3M9MAB6</accession>
<evidence type="ECO:0000259" key="3">
    <source>
        <dbReference type="Pfam" id="PF13439"/>
    </source>
</evidence>
<evidence type="ECO:0000313" key="5">
    <source>
        <dbReference type="Proteomes" id="UP000272117"/>
    </source>
</evidence>
<dbReference type="GO" id="GO:0016757">
    <property type="term" value="F:glycosyltransferase activity"/>
    <property type="evidence" value="ECO:0007669"/>
    <property type="project" value="InterPro"/>
</dbReference>
<protein>
    <submittedName>
        <fullName evidence="4">Glycosyltransferase family 1 protein</fullName>
    </submittedName>
</protein>
<dbReference type="InterPro" id="IPR001296">
    <property type="entry name" value="Glyco_trans_1"/>
</dbReference>
<keyword evidence="5" id="KW-1185">Reference proteome</keyword>
<dbReference type="GO" id="GO:0009103">
    <property type="term" value="P:lipopolysaccharide biosynthetic process"/>
    <property type="evidence" value="ECO:0007669"/>
    <property type="project" value="TreeGrafter"/>
</dbReference>
<dbReference type="SUPFAM" id="SSF53756">
    <property type="entry name" value="UDP-Glycosyltransferase/glycogen phosphorylase"/>
    <property type="match status" value="1"/>
</dbReference>
<dbReference type="AlphaFoldDB" id="A0A3M9MAB6"/>
<name>A0A3M9MAB6_9BACT</name>
<dbReference type="CDD" id="cd03809">
    <property type="entry name" value="GT4_MtfB-like"/>
    <property type="match status" value="1"/>
</dbReference>
<evidence type="ECO:0000313" key="4">
    <source>
        <dbReference type="EMBL" id="RNI22456.1"/>
    </source>
</evidence>
<sequence>MPSLVVDARMIHASGIGVYLKQLLPFLPPYFKVSVIGKAEELNAFEWSSEVTILPMEASIYSIKEQLALTARIPTCDIFWSPQYNIPVLPIRAKKRLVTIHDTYHLAYRHTLGFAQKVYATILMRAAIRLSDQVVTVSHFSEKELVRYTGCPSEKINIIYNGVDLTRFKPDFSETGLKELRAALPQLPDNYLLYVGNVKPHKNLITLLKAYNGLPFAIKERHHLVIVGQKQGFITPDQEAPRYLEEQKALQPFVHFTGFVPDNLLPFLYKYASLSVFPSLYEGFGMPPLESMACGCPVVASTSASIPEVCGEAALYFDALDVKGLQKQLERVLTEDGLRAELRVKGLQHCQKYSWRVSAEYHLGVLQKLLSTP</sequence>
<proteinExistence type="predicted"/>
<evidence type="ECO:0000256" key="1">
    <source>
        <dbReference type="ARBA" id="ARBA00022679"/>
    </source>
</evidence>
<dbReference type="Pfam" id="PF13439">
    <property type="entry name" value="Glyco_transf_4"/>
    <property type="match status" value="1"/>
</dbReference>
<dbReference type="Pfam" id="PF00534">
    <property type="entry name" value="Glycos_transf_1"/>
    <property type="match status" value="1"/>
</dbReference>
<dbReference type="OrthoDB" id="9801609at2"/>
<keyword evidence="1 4" id="KW-0808">Transferase</keyword>
<comment type="caution">
    <text evidence="4">The sequence shown here is derived from an EMBL/GenBank/DDBJ whole genome shotgun (WGS) entry which is preliminary data.</text>
</comment>
<dbReference type="InterPro" id="IPR028098">
    <property type="entry name" value="Glyco_trans_4-like_N"/>
</dbReference>
<gene>
    <name evidence="4" type="ORF">EFB08_20335</name>
</gene>
<evidence type="ECO:0000259" key="2">
    <source>
        <dbReference type="Pfam" id="PF00534"/>
    </source>
</evidence>
<dbReference type="FunFam" id="3.40.50.2000:FF:000119">
    <property type="entry name" value="Glycosyl transferase group 1"/>
    <property type="match status" value="1"/>
</dbReference>
<feature type="domain" description="Glycosyl transferase family 1" evidence="2">
    <location>
        <begin position="187"/>
        <end position="343"/>
    </location>
</feature>
<dbReference type="PANTHER" id="PTHR46401:SF2">
    <property type="entry name" value="GLYCOSYLTRANSFERASE WBBK-RELATED"/>
    <property type="match status" value="1"/>
</dbReference>
<organism evidence="4 5">
    <name type="scientific">Rufibacter latericius</name>
    <dbReference type="NCBI Taxonomy" id="2487040"/>
    <lineage>
        <taxon>Bacteria</taxon>
        <taxon>Pseudomonadati</taxon>
        <taxon>Bacteroidota</taxon>
        <taxon>Cytophagia</taxon>
        <taxon>Cytophagales</taxon>
        <taxon>Hymenobacteraceae</taxon>
        <taxon>Rufibacter</taxon>
    </lineage>
</organism>
<dbReference type="Proteomes" id="UP000272117">
    <property type="component" value="Unassembled WGS sequence"/>
</dbReference>
<reference evidence="4 5" key="1">
    <citation type="submission" date="2018-11" db="EMBL/GenBank/DDBJ databases">
        <title>Rufibacter latericius sp. nov., isolated from water in Baiyang Lake.</title>
        <authorList>
            <person name="Yang Y."/>
        </authorList>
    </citation>
    <scope>NUCLEOTIDE SEQUENCE [LARGE SCALE GENOMIC DNA]</scope>
    <source>
        <strain evidence="4 5">R-22-1c-1</strain>
    </source>
</reference>
<dbReference type="EMBL" id="RJJD01000021">
    <property type="protein sequence ID" value="RNI22456.1"/>
    <property type="molecule type" value="Genomic_DNA"/>
</dbReference>
<feature type="domain" description="Glycosyltransferase subfamily 4-like N-terminal" evidence="3">
    <location>
        <begin position="93"/>
        <end position="167"/>
    </location>
</feature>
<dbReference type="PANTHER" id="PTHR46401">
    <property type="entry name" value="GLYCOSYLTRANSFERASE WBBK-RELATED"/>
    <property type="match status" value="1"/>
</dbReference>
<dbReference type="Gene3D" id="3.40.50.2000">
    <property type="entry name" value="Glycogen Phosphorylase B"/>
    <property type="match status" value="2"/>
</dbReference>